<dbReference type="InterPro" id="IPR011989">
    <property type="entry name" value="ARM-like"/>
</dbReference>
<proteinExistence type="predicted"/>
<dbReference type="Gene3D" id="3.30.1370.70">
    <property type="entry name" value="Scaffold protein Nfu/NifU, N-terminal domain"/>
    <property type="match status" value="1"/>
</dbReference>
<protein>
    <submittedName>
        <fullName evidence="2">Conserved virulence factor C family protein</fullName>
    </submittedName>
</protein>
<name>A0A859FEY2_9BACI</name>
<feature type="domain" description="Scaffold protein Nfu/NifU N-terminal" evidence="1">
    <location>
        <begin position="4"/>
        <end position="90"/>
    </location>
</feature>
<dbReference type="RefSeq" id="WP_176009180.1">
    <property type="nucleotide sequence ID" value="NZ_CP041372.2"/>
</dbReference>
<dbReference type="Pfam" id="PF08712">
    <property type="entry name" value="Nfu_N"/>
    <property type="match status" value="1"/>
</dbReference>
<dbReference type="Proteomes" id="UP000318138">
    <property type="component" value="Chromosome"/>
</dbReference>
<dbReference type="PANTHER" id="PTHR12697">
    <property type="entry name" value="PBS LYASE HEAT-LIKE PROTEIN"/>
    <property type="match status" value="1"/>
</dbReference>
<dbReference type="PANTHER" id="PTHR12697:SF5">
    <property type="entry name" value="DEOXYHYPUSINE HYDROXYLASE"/>
    <property type="match status" value="1"/>
</dbReference>
<dbReference type="SMART" id="SM00932">
    <property type="entry name" value="Nfu_N"/>
    <property type="match status" value="1"/>
</dbReference>
<dbReference type="AlphaFoldDB" id="A0A859FEY2"/>
<organism evidence="2 3">
    <name type="scientific">Paenalkalicoccus suaedae</name>
    <dbReference type="NCBI Taxonomy" id="2592382"/>
    <lineage>
        <taxon>Bacteria</taxon>
        <taxon>Bacillati</taxon>
        <taxon>Bacillota</taxon>
        <taxon>Bacilli</taxon>
        <taxon>Bacillales</taxon>
        <taxon>Bacillaceae</taxon>
        <taxon>Paenalkalicoccus</taxon>
    </lineage>
</organism>
<dbReference type="Gene3D" id="1.25.10.10">
    <property type="entry name" value="Leucine-rich Repeat Variant"/>
    <property type="match status" value="1"/>
</dbReference>
<evidence type="ECO:0000313" key="3">
    <source>
        <dbReference type="Proteomes" id="UP000318138"/>
    </source>
</evidence>
<dbReference type="GO" id="GO:0016491">
    <property type="term" value="F:oxidoreductase activity"/>
    <property type="evidence" value="ECO:0007669"/>
    <property type="project" value="TreeGrafter"/>
</dbReference>
<keyword evidence="3" id="KW-1185">Reference proteome</keyword>
<sequence>MRIISVEPTPSPNTMKFTLSESLPQGTANNYTKESVEGAPDFIKDILAIDGVTGAYHVADFIAVDRHPKKDWKEVLPAVRKVFGEESADVHSHEVDEHFGEVSVQIQVFKDIPMQVKVTDGESEHREALPVQFIDAVTKATKDEDNVVFMRKWEDQKPRYGALEDVANEVSEELQASYTSERLDKLVDAALQPEKKKVERNWLKVTLPMFEEEDWKKRFAMLEQIDPSLDDLPLLEKALEDEKPSIRRLATIYLGMIEDEQVIPYLEKALSDKSITVRRTAGDAMSDISSTKAMPAMIAALEDKNKLVRWRAAMFLYEIGDETAVPALKKAEEDSEFEVALQAKLALARIESGEKAKGSVWKQMTEAFDND</sequence>
<dbReference type="Pfam" id="PF13646">
    <property type="entry name" value="HEAT_2"/>
    <property type="match status" value="1"/>
</dbReference>
<dbReference type="InterPro" id="IPR014824">
    <property type="entry name" value="Nfu/NifU_N"/>
</dbReference>
<dbReference type="Pfam" id="PF13769">
    <property type="entry name" value="Virulence_fact"/>
    <property type="match status" value="1"/>
</dbReference>
<reference evidence="3" key="1">
    <citation type="submission" date="2019-07" db="EMBL/GenBank/DDBJ databases">
        <title>Bacillus alkalisoli sp. nov. isolated from saline soil.</title>
        <authorList>
            <person name="Sun J.-Q."/>
            <person name="Xu L."/>
        </authorList>
    </citation>
    <scope>NUCLEOTIDE SEQUENCE [LARGE SCALE GENOMIC DNA]</scope>
    <source>
        <strain evidence="3">M4U3P1</strain>
    </source>
</reference>
<dbReference type="SUPFAM" id="SSF48371">
    <property type="entry name" value="ARM repeat"/>
    <property type="match status" value="1"/>
</dbReference>
<dbReference type="InterPro" id="IPR025989">
    <property type="entry name" value="Virulence_F_dom"/>
</dbReference>
<evidence type="ECO:0000313" key="2">
    <source>
        <dbReference type="EMBL" id="QKS71144.1"/>
    </source>
</evidence>
<dbReference type="EMBL" id="CP041372">
    <property type="protein sequence ID" value="QKS71144.1"/>
    <property type="molecule type" value="Genomic_DNA"/>
</dbReference>
<gene>
    <name evidence="2" type="ORF">FLK61_30995</name>
</gene>
<dbReference type="InterPro" id="IPR036498">
    <property type="entry name" value="Nfu/NifU_N_sf"/>
</dbReference>
<dbReference type="KEGG" id="psua:FLK61_30995"/>
<dbReference type="InterPro" id="IPR016024">
    <property type="entry name" value="ARM-type_fold"/>
</dbReference>
<accession>A0A859FEY2</accession>
<dbReference type="SMART" id="SM00567">
    <property type="entry name" value="EZ_HEAT"/>
    <property type="match status" value="4"/>
</dbReference>
<dbReference type="SUPFAM" id="SSF110836">
    <property type="entry name" value="Hypothetical protein SAV1430"/>
    <property type="match status" value="1"/>
</dbReference>
<evidence type="ECO:0000259" key="1">
    <source>
        <dbReference type="SMART" id="SM00932"/>
    </source>
</evidence>
<dbReference type="InterPro" id="IPR004155">
    <property type="entry name" value="PBS_lyase_HEAT"/>
</dbReference>